<reference evidence="11 13" key="2">
    <citation type="submission" date="2020-03" db="EMBL/GenBank/DDBJ databases">
        <title>Is there a link between lipid content and antibiotic production in Streptomyces?</title>
        <authorList>
            <person name="David M."/>
            <person name="Lejeune C."/>
            <person name="Abreu S."/>
            <person name="Thibessard A."/>
            <person name="Leblond P."/>
            <person name="Chaminade P."/>
            <person name="Virolle M.-J."/>
        </authorList>
    </citation>
    <scope>NUCLEOTIDE SEQUENCE [LARGE SCALE GENOMIC DNA]</scope>
    <source>
        <strain evidence="11 13">DSM 41481</strain>
    </source>
</reference>
<accession>A0AAE7CP52</accession>
<dbReference type="InterPro" id="IPR011701">
    <property type="entry name" value="MFS"/>
</dbReference>
<dbReference type="EMBL" id="LHQL01000014">
    <property type="protein sequence ID" value="OOQ47099.1"/>
    <property type="molecule type" value="Genomic_DNA"/>
</dbReference>
<evidence type="ECO:0000256" key="5">
    <source>
        <dbReference type="ARBA" id="ARBA00023063"/>
    </source>
</evidence>
<keyword evidence="5" id="KW-0534">Nitrate assimilation</keyword>
<feature type="transmembrane region" description="Helical" evidence="8">
    <location>
        <begin position="63"/>
        <end position="83"/>
    </location>
</feature>
<feature type="transmembrane region" description="Helical" evidence="8">
    <location>
        <begin position="178"/>
        <end position="199"/>
    </location>
</feature>
<feature type="transmembrane region" description="Helical" evidence="8">
    <location>
        <begin position="220"/>
        <end position="241"/>
    </location>
</feature>
<keyword evidence="4 8" id="KW-1133">Transmembrane helix</keyword>
<protein>
    <submittedName>
        <fullName evidence="10">MFS transporter</fullName>
    </submittedName>
    <submittedName>
        <fullName evidence="11">NarK/NasA family nitrate transporter</fullName>
    </submittedName>
</protein>
<dbReference type="InterPro" id="IPR044772">
    <property type="entry name" value="NO3_transporter"/>
</dbReference>
<evidence type="ECO:0000313" key="10">
    <source>
        <dbReference type="EMBL" id="OOQ47099.1"/>
    </source>
</evidence>
<evidence type="ECO:0000313" key="13">
    <source>
        <dbReference type="Proteomes" id="UP000502504"/>
    </source>
</evidence>
<feature type="domain" description="Major facilitator superfamily (MFS) profile" evidence="9">
    <location>
        <begin position="25"/>
        <end position="402"/>
    </location>
</feature>
<evidence type="ECO:0000256" key="2">
    <source>
        <dbReference type="ARBA" id="ARBA00008432"/>
    </source>
</evidence>
<dbReference type="InterPro" id="IPR020846">
    <property type="entry name" value="MFS_dom"/>
</dbReference>
<proteinExistence type="inferred from homology"/>
<organism evidence="11 13">
    <name type="scientific">Streptomyces antibioticus</name>
    <dbReference type="NCBI Taxonomy" id="1890"/>
    <lineage>
        <taxon>Bacteria</taxon>
        <taxon>Bacillati</taxon>
        <taxon>Actinomycetota</taxon>
        <taxon>Actinomycetes</taxon>
        <taxon>Kitasatosporales</taxon>
        <taxon>Streptomycetaceae</taxon>
        <taxon>Streptomyces</taxon>
    </lineage>
</organism>
<feature type="transmembrane region" description="Helical" evidence="8">
    <location>
        <begin position="114"/>
        <end position="138"/>
    </location>
</feature>
<evidence type="ECO:0000256" key="3">
    <source>
        <dbReference type="ARBA" id="ARBA00022692"/>
    </source>
</evidence>
<dbReference type="PROSITE" id="PS50850">
    <property type="entry name" value="MFS"/>
    <property type="match status" value="1"/>
</dbReference>
<feature type="transmembrane region" description="Helical" evidence="8">
    <location>
        <begin position="291"/>
        <end position="312"/>
    </location>
</feature>
<dbReference type="EMBL" id="CP050692">
    <property type="protein sequence ID" value="QIT47408.1"/>
    <property type="molecule type" value="Genomic_DNA"/>
</dbReference>
<comment type="subcellular location">
    <subcellularLocation>
        <location evidence="1">Cell membrane</location>
        <topology evidence="1">Multi-pass membrane protein</topology>
    </subcellularLocation>
</comment>
<keyword evidence="3 8" id="KW-0812">Transmembrane</keyword>
<sequence length="427" mass="42951">MVQPSKSKSGSSPSGAPVPGRAWLMLALATIGFAVNFWAWALLSPLGPRFKDSLDLSSFEQSLLVAVPVVVGSLGRIPVGALTDRFGGRIMFPIVTAVTIVPVLYLGLAGHSSLAALLAGGFFLGVGGTAFAVGVPFVNAWFPPERRGMAIGVFGAGMGGTAISALTTVKLVDAGSMATPFVLTAVLLAVYAVAAALLLRDAPGRTVPTEPLARRLAATARLSITWQASALYAVAFGGYVAFSVYLPTYLKTGYGLTQADAANRMAGFVLLAVAMRPMGGWLSDRLGPVRVLSGSLAVVVAGAVAQSFTPALAPAGTLAFLAMAAALGAGSGATFALVALLTPASKVGSVTGVVGAAGGLGGFLPPLVMGSLYGAYESYAVGLALLAVVAAAALVFTLTRVRAAVEGEDRASGPGRGQRTGTAHTTV</sequence>
<dbReference type="RefSeq" id="WP_078635681.1">
    <property type="nucleotide sequence ID" value="NZ_CM007717.1"/>
</dbReference>
<dbReference type="GO" id="GO:0042128">
    <property type="term" value="P:nitrate assimilation"/>
    <property type="evidence" value="ECO:0007669"/>
    <property type="project" value="UniProtKB-KW"/>
</dbReference>
<evidence type="ECO:0000256" key="7">
    <source>
        <dbReference type="SAM" id="MobiDB-lite"/>
    </source>
</evidence>
<feature type="transmembrane region" description="Helical" evidence="8">
    <location>
        <begin position="90"/>
        <end position="108"/>
    </location>
</feature>
<keyword evidence="6 8" id="KW-0472">Membrane</keyword>
<reference evidence="10 12" key="1">
    <citation type="submission" date="2015-07" db="EMBL/GenBank/DDBJ databases">
        <title>Draft Genome Sequence of Streptomyces antibioticus, IMRU 3720 reveals insights in the evolution of actinomycin biosynthetic gene clusters in Streptomyces.</title>
        <authorList>
            <person name="Crnovcic I."/>
            <person name="Ruckert C."/>
            <person name="Kalinowksi J."/>
            <person name="Keller U."/>
        </authorList>
    </citation>
    <scope>NUCLEOTIDE SEQUENCE [LARGE SCALE GENOMIC DNA]</scope>
    <source>
        <strain evidence="10 12">DSM 41481</strain>
    </source>
</reference>
<gene>
    <name evidence="10" type="ORF">AFM16_30460</name>
    <name evidence="11" type="ORF">HCX60_31005</name>
</gene>
<feature type="transmembrane region" description="Helical" evidence="8">
    <location>
        <begin position="318"/>
        <end position="341"/>
    </location>
</feature>
<feature type="transmembrane region" description="Helical" evidence="8">
    <location>
        <begin position="21"/>
        <end position="43"/>
    </location>
</feature>
<name>A0AAE7CP52_STRAT</name>
<dbReference type="Proteomes" id="UP000502504">
    <property type="component" value="Chromosome"/>
</dbReference>
<feature type="transmembrane region" description="Helical" evidence="8">
    <location>
        <begin position="150"/>
        <end position="172"/>
    </location>
</feature>
<keyword evidence="12" id="KW-1185">Reference proteome</keyword>
<dbReference type="Proteomes" id="UP000190306">
    <property type="component" value="Chromosome"/>
</dbReference>
<dbReference type="AlphaFoldDB" id="A0AAE7CP52"/>
<evidence type="ECO:0000256" key="6">
    <source>
        <dbReference type="ARBA" id="ARBA00023136"/>
    </source>
</evidence>
<evidence type="ECO:0000313" key="12">
    <source>
        <dbReference type="Proteomes" id="UP000190306"/>
    </source>
</evidence>
<dbReference type="GO" id="GO:0005886">
    <property type="term" value="C:plasma membrane"/>
    <property type="evidence" value="ECO:0007669"/>
    <property type="project" value="UniProtKB-SubCell"/>
</dbReference>
<feature type="region of interest" description="Disordered" evidence="7">
    <location>
        <begin position="407"/>
        <end position="427"/>
    </location>
</feature>
<dbReference type="GO" id="GO:0015112">
    <property type="term" value="F:nitrate transmembrane transporter activity"/>
    <property type="evidence" value="ECO:0007669"/>
    <property type="project" value="InterPro"/>
</dbReference>
<feature type="transmembrane region" description="Helical" evidence="8">
    <location>
        <begin position="353"/>
        <end position="373"/>
    </location>
</feature>
<dbReference type="PANTHER" id="PTHR23515">
    <property type="entry name" value="HIGH-AFFINITY NITRATE TRANSPORTER 2.3"/>
    <property type="match status" value="1"/>
</dbReference>
<dbReference type="SUPFAM" id="SSF103473">
    <property type="entry name" value="MFS general substrate transporter"/>
    <property type="match status" value="1"/>
</dbReference>
<evidence type="ECO:0000256" key="8">
    <source>
        <dbReference type="SAM" id="Phobius"/>
    </source>
</evidence>
<evidence type="ECO:0000259" key="9">
    <source>
        <dbReference type="PROSITE" id="PS50850"/>
    </source>
</evidence>
<evidence type="ECO:0000313" key="11">
    <source>
        <dbReference type="EMBL" id="QIT47408.1"/>
    </source>
</evidence>
<evidence type="ECO:0000256" key="1">
    <source>
        <dbReference type="ARBA" id="ARBA00004651"/>
    </source>
</evidence>
<feature type="transmembrane region" description="Helical" evidence="8">
    <location>
        <begin position="379"/>
        <end position="398"/>
    </location>
</feature>
<feature type="transmembrane region" description="Helical" evidence="8">
    <location>
        <begin position="261"/>
        <end position="279"/>
    </location>
</feature>
<dbReference type="Gene3D" id="1.20.1250.20">
    <property type="entry name" value="MFS general substrate transporter like domains"/>
    <property type="match status" value="2"/>
</dbReference>
<evidence type="ECO:0000256" key="4">
    <source>
        <dbReference type="ARBA" id="ARBA00022989"/>
    </source>
</evidence>
<comment type="similarity">
    <text evidence="2">Belongs to the major facilitator superfamily. Nitrate/nitrite porter (TC 2.A.1.8) family.</text>
</comment>
<dbReference type="Pfam" id="PF07690">
    <property type="entry name" value="MFS_1"/>
    <property type="match status" value="1"/>
</dbReference>
<dbReference type="InterPro" id="IPR036259">
    <property type="entry name" value="MFS_trans_sf"/>
</dbReference>